<dbReference type="PANTHER" id="PTHR43840">
    <property type="entry name" value="MITOCHONDRIAL METAL TRANSPORTER 1-RELATED"/>
    <property type="match status" value="1"/>
</dbReference>
<dbReference type="Proteomes" id="UP000318681">
    <property type="component" value="Unassembled WGS sequence"/>
</dbReference>
<dbReference type="GO" id="GO:0008324">
    <property type="term" value="F:monoatomic cation transmembrane transporter activity"/>
    <property type="evidence" value="ECO:0007669"/>
    <property type="project" value="InterPro"/>
</dbReference>
<name>A0A558RE24_9SPHN</name>
<feature type="transmembrane region" description="Helical" evidence="6">
    <location>
        <begin position="34"/>
        <end position="53"/>
    </location>
</feature>
<dbReference type="Gene3D" id="1.20.1510.10">
    <property type="entry name" value="Cation efflux protein transmembrane domain"/>
    <property type="match status" value="1"/>
</dbReference>
<comment type="subcellular location">
    <subcellularLocation>
        <location evidence="1">Membrane</location>
        <topology evidence="1">Multi-pass membrane protein</topology>
    </subcellularLocation>
</comment>
<dbReference type="GO" id="GO:0016020">
    <property type="term" value="C:membrane"/>
    <property type="evidence" value="ECO:0007669"/>
    <property type="project" value="UniProtKB-SubCell"/>
</dbReference>
<evidence type="ECO:0000256" key="6">
    <source>
        <dbReference type="SAM" id="Phobius"/>
    </source>
</evidence>
<dbReference type="OrthoDB" id="9806522at2"/>
<dbReference type="InterPro" id="IPR058533">
    <property type="entry name" value="Cation_efflux_TM"/>
</dbReference>
<comment type="caution">
    <text evidence="8">The sequence shown here is derived from an EMBL/GenBank/DDBJ whole genome shotgun (WGS) entry which is preliminary data.</text>
</comment>
<keyword evidence="4 6" id="KW-1133">Transmembrane helix</keyword>
<dbReference type="PANTHER" id="PTHR43840:SF15">
    <property type="entry name" value="MITOCHONDRIAL METAL TRANSPORTER 1-RELATED"/>
    <property type="match status" value="1"/>
</dbReference>
<feature type="transmembrane region" description="Helical" evidence="6">
    <location>
        <begin position="116"/>
        <end position="141"/>
    </location>
</feature>
<keyword evidence="9" id="KW-1185">Reference proteome</keyword>
<organism evidence="8 9">
    <name type="scientific">Alterirhizorhabdus solaris</name>
    <dbReference type="NCBI Taxonomy" id="2529389"/>
    <lineage>
        <taxon>Bacteria</taxon>
        <taxon>Pseudomonadati</taxon>
        <taxon>Pseudomonadota</taxon>
        <taxon>Alphaproteobacteria</taxon>
        <taxon>Sphingomonadales</taxon>
        <taxon>Rhizorhabdaceae</taxon>
        <taxon>Alterirhizorhabdus</taxon>
    </lineage>
</organism>
<dbReference type="EMBL" id="VNIM01000001">
    <property type="protein sequence ID" value="TVV77580.1"/>
    <property type="molecule type" value="Genomic_DNA"/>
</dbReference>
<feature type="transmembrane region" description="Helical" evidence="6">
    <location>
        <begin position="7"/>
        <end position="28"/>
    </location>
</feature>
<proteinExistence type="predicted"/>
<dbReference type="SUPFAM" id="SSF161111">
    <property type="entry name" value="Cation efflux protein transmembrane domain-like"/>
    <property type="match status" value="1"/>
</dbReference>
<dbReference type="InterPro" id="IPR027469">
    <property type="entry name" value="Cation_efflux_TMD_sf"/>
</dbReference>
<dbReference type="AlphaFoldDB" id="A0A558RE24"/>
<feature type="transmembrane region" description="Helical" evidence="6">
    <location>
        <begin position="74"/>
        <end position="96"/>
    </location>
</feature>
<sequence>MRRAERLEWWSIAWTISVIVVMGAAMGSSQTMKTAWIEDCLSLIPPAVFLISARVERRPANARFPNGFARVPSLAFVIAATALTALGSTLLVDSAMSLVSQEHATVAAVHIFGKEIWLGWIMVAAQVYSIVVPVVLGWLKLPLAKQLNDKTLFTDAMTQKANWMTGIAGIGGVIGIRLGYWWADAVAAGLISLDILNDGIRALRAASAELVDGAPRALDSDDIAEDASALHAVLDARFPGAEIHLRETGRVISAQIVGATPPDDTLDVRDYWPGDPDRAWRLGHISFVPPRSDRGDVPGN</sequence>
<feature type="domain" description="Cation efflux protein transmembrane" evidence="7">
    <location>
        <begin position="13"/>
        <end position="211"/>
    </location>
</feature>
<evidence type="ECO:0000256" key="4">
    <source>
        <dbReference type="ARBA" id="ARBA00022989"/>
    </source>
</evidence>
<dbReference type="InterPro" id="IPR050291">
    <property type="entry name" value="CDF_Transporter"/>
</dbReference>
<reference evidence="8 9" key="1">
    <citation type="submission" date="2019-07" db="EMBL/GenBank/DDBJ databases">
        <title>Sphingomonas solaris sp. nov., isolated from a solar panel from Boston, Massachusetts.</title>
        <authorList>
            <person name="Tanner K."/>
            <person name="Pascual J."/>
            <person name="Mancuso C."/>
            <person name="Pereto J."/>
            <person name="Khalil A."/>
            <person name="Vilanova C."/>
        </authorList>
    </citation>
    <scope>NUCLEOTIDE SEQUENCE [LARGE SCALE GENOMIC DNA]</scope>
    <source>
        <strain evidence="8 9">R4DWN</strain>
    </source>
</reference>
<evidence type="ECO:0000259" key="7">
    <source>
        <dbReference type="Pfam" id="PF01545"/>
    </source>
</evidence>
<evidence type="ECO:0000256" key="5">
    <source>
        <dbReference type="ARBA" id="ARBA00023136"/>
    </source>
</evidence>
<keyword evidence="2" id="KW-0813">Transport</keyword>
<dbReference type="Pfam" id="PF01545">
    <property type="entry name" value="Cation_efflux"/>
    <property type="match status" value="1"/>
</dbReference>
<protein>
    <submittedName>
        <fullName evidence="8">Cobalt transporter</fullName>
    </submittedName>
</protein>
<keyword evidence="3 6" id="KW-0812">Transmembrane</keyword>
<evidence type="ECO:0000256" key="3">
    <source>
        <dbReference type="ARBA" id="ARBA00022692"/>
    </source>
</evidence>
<evidence type="ECO:0000256" key="1">
    <source>
        <dbReference type="ARBA" id="ARBA00004141"/>
    </source>
</evidence>
<evidence type="ECO:0000256" key="2">
    <source>
        <dbReference type="ARBA" id="ARBA00022448"/>
    </source>
</evidence>
<feature type="transmembrane region" description="Helical" evidence="6">
    <location>
        <begin position="161"/>
        <end position="183"/>
    </location>
</feature>
<gene>
    <name evidence="8" type="ORF">FOY91_00610</name>
</gene>
<accession>A0A558RE24</accession>
<keyword evidence="5 6" id="KW-0472">Membrane</keyword>
<evidence type="ECO:0000313" key="9">
    <source>
        <dbReference type="Proteomes" id="UP000318681"/>
    </source>
</evidence>
<evidence type="ECO:0000313" key="8">
    <source>
        <dbReference type="EMBL" id="TVV77580.1"/>
    </source>
</evidence>